<gene>
    <name evidence="3" type="ORF">SPHINGO8BC_90494</name>
</gene>
<sequence>MHTMKKINILYAMALVSLASCKNNDWEFPDFEFQSVYFAYQTPVRTVTLGEDIFDNSLDNQHKVKVMATTGGVYNNKKDIRIDFVVDNSLTNGLHYPNGQVVTALPDNYYQLASNQISIPSGSLTGGVEVQLTDAFFADPKSLETYYVLPLRMTKAVNADSILSGKTSLQTANRAIASDWDAAPKDFIFYALKYINPWHGNYLRRGTDQIVGKGANSSLTKSVVRHQAYVEKDEVKNISTAALKKSVLPLSFKGAGDVNINVNLNLSFDDDNNCSVSSASAGVSATGSGKFVKRGEKNSWGNADRDALYLSYTIDMAQMTVTSKDTLVMRDRSVKMETFTPVKK</sequence>
<dbReference type="Proteomes" id="UP000432350">
    <property type="component" value="Unassembled WGS sequence"/>
</dbReference>
<feature type="domain" description="DUF5627" evidence="2">
    <location>
        <begin position="197"/>
        <end position="332"/>
    </location>
</feature>
<dbReference type="AlphaFoldDB" id="A0A654DT42"/>
<evidence type="ECO:0000259" key="2">
    <source>
        <dbReference type="Pfam" id="PF18620"/>
    </source>
</evidence>
<dbReference type="Gene3D" id="2.40.128.420">
    <property type="match status" value="1"/>
</dbReference>
<organism evidence="3 4">
    <name type="scientific">Sphingobacterium multivorum</name>
    <dbReference type="NCBI Taxonomy" id="28454"/>
    <lineage>
        <taxon>Bacteria</taxon>
        <taxon>Pseudomonadati</taxon>
        <taxon>Bacteroidota</taxon>
        <taxon>Sphingobacteriia</taxon>
        <taxon>Sphingobacteriales</taxon>
        <taxon>Sphingobacteriaceae</taxon>
        <taxon>Sphingobacterium</taxon>
    </lineage>
</organism>
<accession>A0A654DT42</accession>
<dbReference type="EMBL" id="CABWMV010000028">
    <property type="protein sequence ID" value="VXD08374.1"/>
    <property type="molecule type" value="Genomic_DNA"/>
</dbReference>
<dbReference type="Gene3D" id="2.60.40.1740">
    <property type="entry name" value="hypothetical protein (bacova_03559)"/>
    <property type="match status" value="1"/>
</dbReference>
<evidence type="ECO:0000313" key="4">
    <source>
        <dbReference type="Proteomes" id="UP000432350"/>
    </source>
</evidence>
<dbReference type="PROSITE" id="PS51257">
    <property type="entry name" value="PROKAR_LIPOPROTEIN"/>
    <property type="match status" value="1"/>
</dbReference>
<protein>
    <recommendedName>
        <fullName evidence="5">DUF1735 domain-containing protein</fullName>
    </recommendedName>
</protein>
<feature type="domain" description="BT-3987-like N-terminal" evidence="1">
    <location>
        <begin position="34"/>
        <end position="159"/>
    </location>
</feature>
<evidence type="ECO:0000313" key="3">
    <source>
        <dbReference type="EMBL" id="VXD08374.1"/>
    </source>
</evidence>
<reference evidence="3 4" key="1">
    <citation type="submission" date="2019-10" db="EMBL/GenBank/DDBJ databases">
        <authorList>
            <person name="Karimi E."/>
        </authorList>
    </citation>
    <scope>NUCLEOTIDE SEQUENCE [LARGE SCALE GENOMIC DNA]</scope>
    <source>
        <strain evidence="3">Sphingobacterium sp. 8BC</strain>
    </source>
</reference>
<dbReference type="InterPro" id="IPR040580">
    <property type="entry name" value="DUF5627"/>
</dbReference>
<dbReference type="Pfam" id="PF18620">
    <property type="entry name" value="DUF5627"/>
    <property type="match status" value="1"/>
</dbReference>
<dbReference type="Pfam" id="PF08522">
    <property type="entry name" value="BT_3987-like_N"/>
    <property type="match status" value="1"/>
</dbReference>
<name>A0A654DT42_SPHMU</name>
<evidence type="ECO:0000259" key="1">
    <source>
        <dbReference type="Pfam" id="PF08522"/>
    </source>
</evidence>
<proteinExistence type="predicted"/>
<dbReference type="InterPro" id="IPR013728">
    <property type="entry name" value="BT_3987-like_N"/>
</dbReference>
<evidence type="ECO:0008006" key="5">
    <source>
        <dbReference type="Google" id="ProtNLM"/>
    </source>
</evidence>